<evidence type="ECO:0000313" key="2">
    <source>
        <dbReference type="Proteomes" id="UP000231702"/>
    </source>
</evidence>
<dbReference type="SUPFAM" id="SSF53756">
    <property type="entry name" value="UDP-Glycosyltransferase/glycogen phosphorylase"/>
    <property type="match status" value="1"/>
</dbReference>
<dbReference type="EMBL" id="PGTD01000017">
    <property type="protein sequence ID" value="PJE27426.1"/>
    <property type="molecule type" value="Genomic_DNA"/>
</dbReference>
<evidence type="ECO:0000313" key="1">
    <source>
        <dbReference type="EMBL" id="PJE27426.1"/>
    </source>
</evidence>
<accession>A0ABX4MMW7</accession>
<dbReference type="Gene3D" id="3.40.50.2000">
    <property type="entry name" value="Glycogen Phosphorylase B"/>
    <property type="match status" value="2"/>
</dbReference>
<keyword evidence="2" id="KW-1185">Reference proteome</keyword>
<comment type="caution">
    <text evidence="1">The sequence shown here is derived from an EMBL/GenBank/DDBJ whole genome shotgun (WGS) entry which is preliminary data.</text>
</comment>
<dbReference type="Proteomes" id="UP000231702">
    <property type="component" value="Unassembled WGS sequence"/>
</dbReference>
<sequence length="309" mass="33827">MAKRTGTELAARDLGRALKARGHDVILTAPSLGPLAEELRLDEGLQVVEPDQLGPRPDVIHLNDLCLAQDLAARFPDVPMLLQWHRFVPEDFALPVPQIARTCGVTPRMNRKIARRLGVEPEQVLGNYVDLSRFAPRSAPLPDRPRRLLLVGQQKRGRRLLVLATLAARILGLKLTAVGPRYFRRVENLPAVARDFDIAIASGRSALECLAAGCALLPGDPKGLGELVTPENLERYRSGNFSQSTFDAPLKLGVLVRRLRSYDAVSATMASQALREMADMATTGVSDFEAVYMSLLQGRRSKPVLSGSD</sequence>
<reference evidence="1 2" key="1">
    <citation type="journal article" date="2018" name="Int. J. Syst. Evol. Microbiol.">
        <title>Pseudooceanicola lipolyticus sp. nov., a marine alphaproteobacterium, reclassification of Oceanicola flagellatus as Pseudooceanicola flagellatus comb. nov. and emended description of the genus Pseudooceanicola.</title>
        <authorList>
            <person name="Huang M.-M."/>
            <person name="Guo L.-L."/>
            <person name="Wu Y.-H."/>
            <person name="Lai Q.-L."/>
            <person name="Shao Z.-Z."/>
            <person name="Wang C.-S."/>
            <person name="Wu M."/>
            <person name="Xu X.-W."/>
        </authorList>
    </citation>
    <scope>NUCLEOTIDE SEQUENCE [LARGE SCALE GENOMIC DNA]</scope>
    <source>
        <strain evidence="1 2">Ar-45</strain>
    </source>
</reference>
<gene>
    <name evidence="1" type="ORF">CVM39_12600</name>
</gene>
<organism evidence="1 2">
    <name type="scientific">Pseudooceanicola antarcticus</name>
    <dbReference type="NCBI Taxonomy" id="1247613"/>
    <lineage>
        <taxon>Bacteria</taxon>
        <taxon>Pseudomonadati</taxon>
        <taxon>Pseudomonadota</taxon>
        <taxon>Alphaproteobacteria</taxon>
        <taxon>Rhodobacterales</taxon>
        <taxon>Paracoccaceae</taxon>
        <taxon>Pseudooceanicola</taxon>
    </lineage>
</organism>
<proteinExistence type="predicted"/>
<protein>
    <submittedName>
        <fullName evidence="1">Uncharacterized protein</fullName>
    </submittedName>
</protein>
<name>A0ABX4MMW7_9RHOB</name>